<dbReference type="InterPro" id="IPR012347">
    <property type="entry name" value="Ferritin-like"/>
</dbReference>
<dbReference type="AlphaFoldDB" id="A0A419EV11"/>
<proteinExistence type="predicted"/>
<dbReference type="GO" id="GO:0046872">
    <property type="term" value="F:metal ion binding"/>
    <property type="evidence" value="ECO:0007669"/>
    <property type="project" value="InterPro"/>
</dbReference>
<dbReference type="Pfam" id="PF02915">
    <property type="entry name" value="Rubrerythrin"/>
    <property type="match status" value="1"/>
</dbReference>
<protein>
    <recommendedName>
        <fullName evidence="1">Rubrerythrin diiron-binding domain-containing protein</fullName>
    </recommendedName>
</protein>
<dbReference type="Gene3D" id="1.20.1260.10">
    <property type="match status" value="1"/>
</dbReference>
<dbReference type="GO" id="GO:0016491">
    <property type="term" value="F:oxidoreductase activity"/>
    <property type="evidence" value="ECO:0007669"/>
    <property type="project" value="InterPro"/>
</dbReference>
<dbReference type="CDD" id="cd01045">
    <property type="entry name" value="Ferritin_like_AB"/>
    <property type="match status" value="1"/>
</dbReference>
<dbReference type="SUPFAM" id="SSF47240">
    <property type="entry name" value="Ferritin-like"/>
    <property type="match status" value="1"/>
</dbReference>
<organism evidence="2 3">
    <name type="scientific">Candidatus Abyssobacteria bacterium SURF_17</name>
    <dbReference type="NCBI Taxonomy" id="2093361"/>
    <lineage>
        <taxon>Bacteria</taxon>
        <taxon>Pseudomonadati</taxon>
        <taxon>Candidatus Hydrogenedentota</taxon>
        <taxon>Candidatus Abyssobacteria</taxon>
    </lineage>
</organism>
<evidence type="ECO:0000313" key="2">
    <source>
        <dbReference type="EMBL" id="RJP68168.1"/>
    </source>
</evidence>
<comment type="caution">
    <text evidence="2">The sequence shown here is derived from an EMBL/GenBank/DDBJ whole genome shotgun (WGS) entry which is preliminary data.</text>
</comment>
<name>A0A419EV11_9BACT</name>
<feature type="domain" description="Rubrerythrin diiron-binding" evidence="1">
    <location>
        <begin position="17"/>
        <end position="67"/>
    </location>
</feature>
<evidence type="ECO:0000313" key="3">
    <source>
        <dbReference type="Proteomes" id="UP000285961"/>
    </source>
</evidence>
<dbReference type="PANTHER" id="PTHR33531:SF7">
    <property type="entry name" value="HYPOTHETICAL MEMBRANE PROTEIN, CONSERVED"/>
    <property type="match status" value="1"/>
</dbReference>
<accession>A0A419EV11</accession>
<reference evidence="2 3" key="1">
    <citation type="journal article" date="2017" name="ISME J.">
        <title>Energy and carbon metabolisms in a deep terrestrial subsurface fluid microbial community.</title>
        <authorList>
            <person name="Momper L."/>
            <person name="Jungbluth S.P."/>
            <person name="Lee M.D."/>
            <person name="Amend J.P."/>
        </authorList>
    </citation>
    <scope>NUCLEOTIDE SEQUENCE [LARGE SCALE GENOMIC DNA]</scope>
    <source>
        <strain evidence="2">SURF_17</strain>
    </source>
</reference>
<gene>
    <name evidence="2" type="ORF">C4532_13210</name>
</gene>
<dbReference type="Proteomes" id="UP000285961">
    <property type="component" value="Unassembled WGS sequence"/>
</dbReference>
<dbReference type="PANTHER" id="PTHR33531">
    <property type="entry name" value="RUBRERYTHRIN SUBFAMILY"/>
    <property type="match status" value="1"/>
</dbReference>
<dbReference type="InterPro" id="IPR003251">
    <property type="entry name" value="Rr_diiron-bd_dom"/>
</dbReference>
<dbReference type="EMBL" id="QZKI01000094">
    <property type="protein sequence ID" value="RJP68168.1"/>
    <property type="molecule type" value="Genomic_DNA"/>
</dbReference>
<dbReference type="InterPro" id="IPR009078">
    <property type="entry name" value="Ferritin-like_SF"/>
</dbReference>
<evidence type="ECO:0000259" key="1">
    <source>
        <dbReference type="Pfam" id="PF02915"/>
    </source>
</evidence>
<sequence length="164" mass="19053">MKVDFSGDEIRIFDFDELEAYRIARKMEQDGIYYYSRMKEEVLNPKIRDVIETLIKDERTHLNLFEKKVEELSRKQGVVDEGETLADIADTGVMEILKNSARVADILCNPQEAVRLGISVERRSIDFYNKILETTRDQAGRSALEGLVQEEKEHLMKLEGLLRK</sequence>